<evidence type="ECO:0000256" key="1">
    <source>
        <dbReference type="SAM" id="MobiDB-lite"/>
    </source>
</evidence>
<accession>A0A1U9QSY2</accession>
<keyword evidence="3" id="KW-1185">Reference proteome</keyword>
<dbReference type="Pfam" id="PF01263">
    <property type="entry name" value="Aldose_epim"/>
    <property type="match status" value="1"/>
</dbReference>
<sequence length="272" mass="30231">MSTDTDQKREIRLAAGDAELTIHPTNGCRVGSLRVGGTELLRQGDRYGCFPMVPWAGRIGLGRFRNGGETHQLPLNSPPHAIHGTGRDTSWRTARKGASEAAFTYELADPWPYTGRVTQLFELTGDSLTLTLGVETYDDSFPAQAGWHPWFLRHLDGSTADEDAVRLDFSPEWQEERGDDHLPTGRRVEPRPGPWDDCFGMPDGVDATLTWPGRLELKVTSTAEWAVVYDEQAEAVCVEPQTGPPNGLNTAPRLVTPIDPLEIRATWSWRRL</sequence>
<dbReference type="GO" id="GO:0016853">
    <property type="term" value="F:isomerase activity"/>
    <property type="evidence" value="ECO:0007669"/>
    <property type="project" value="InterPro"/>
</dbReference>
<dbReference type="OrthoDB" id="4739604at2"/>
<gene>
    <name evidence="2" type="ORF">BBN63_15085</name>
</gene>
<evidence type="ECO:0000313" key="2">
    <source>
        <dbReference type="EMBL" id="AQU67378.1"/>
    </source>
</evidence>
<dbReference type="SUPFAM" id="SSF74650">
    <property type="entry name" value="Galactose mutarotase-like"/>
    <property type="match status" value="1"/>
</dbReference>
<dbReference type="InterPro" id="IPR011013">
    <property type="entry name" value="Gal_mutarotase_sf_dom"/>
</dbReference>
<feature type="compositionally biased region" description="Basic and acidic residues" evidence="1">
    <location>
        <begin position="174"/>
        <end position="190"/>
    </location>
</feature>
<organism evidence="2 3">
    <name type="scientific">Streptomyces niveus</name>
    <name type="common">Streptomyces spheroides</name>
    <dbReference type="NCBI Taxonomy" id="193462"/>
    <lineage>
        <taxon>Bacteria</taxon>
        <taxon>Bacillati</taxon>
        <taxon>Actinomycetota</taxon>
        <taxon>Actinomycetes</taxon>
        <taxon>Kitasatosporales</taxon>
        <taxon>Streptomycetaceae</taxon>
        <taxon>Streptomyces</taxon>
    </lineage>
</organism>
<dbReference type="GO" id="GO:0030246">
    <property type="term" value="F:carbohydrate binding"/>
    <property type="evidence" value="ECO:0007669"/>
    <property type="project" value="InterPro"/>
</dbReference>
<reference evidence="2 3" key="1">
    <citation type="submission" date="2016-11" db="EMBL/GenBank/DDBJ databases">
        <title>Complete genome sequence of Streptomyces niveus SCSIO 3406.</title>
        <authorList>
            <person name="Zhu Q."/>
            <person name="Cheng W."/>
            <person name="Song Y."/>
            <person name="Li Q."/>
            <person name="Ju J."/>
        </authorList>
    </citation>
    <scope>NUCLEOTIDE SEQUENCE [LARGE SCALE GENOMIC DNA]</scope>
    <source>
        <strain evidence="2 3">SCSIO 3406</strain>
    </source>
</reference>
<protein>
    <submittedName>
        <fullName evidence="2">Aldose epimerase</fullName>
    </submittedName>
</protein>
<dbReference type="InterPro" id="IPR014718">
    <property type="entry name" value="GH-type_carb-bd"/>
</dbReference>
<dbReference type="InterPro" id="IPR008183">
    <property type="entry name" value="Aldose_1/G6P_1-epimerase"/>
</dbReference>
<proteinExistence type="predicted"/>
<name>A0A1U9QSY2_STRNV</name>
<dbReference type="GO" id="GO:0005975">
    <property type="term" value="P:carbohydrate metabolic process"/>
    <property type="evidence" value="ECO:0007669"/>
    <property type="project" value="InterPro"/>
</dbReference>
<dbReference type="RefSeq" id="WP_078075935.1">
    <property type="nucleotide sequence ID" value="NZ_CP018047.1"/>
</dbReference>
<dbReference type="KEGG" id="snw:BBN63_15085"/>
<evidence type="ECO:0000313" key="3">
    <source>
        <dbReference type="Proteomes" id="UP000189677"/>
    </source>
</evidence>
<dbReference type="Gene3D" id="2.70.98.10">
    <property type="match status" value="1"/>
</dbReference>
<dbReference type="AlphaFoldDB" id="A0A1U9QSY2"/>
<dbReference type="Proteomes" id="UP000189677">
    <property type="component" value="Chromosome"/>
</dbReference>
<dbReference type="EMBL" id="CP018047">
    <property type="protein sequence ID" value="AQU67378.1"/>
    <property type="molecule type" value="Genomic_DNA"/>
</dbReference>
<feature type="region of interest" description="Disordered" evidence="1">
    <location>
        <begin position="172"/>
        <end position="197"/>
    </location>
</feature>